<dbReference type="Proteomes" id="UP000008744">
    <property type="component" value="Unassembled WGS sequence"/>
</dbReference>
<name>B4IS20_DROPE</name>
<dbReference type="AlphaFoldDB" id="B4IS20"/>
<dbReference type="eggNOG" id="KOG0931">
    <property type="taxonomic scope" value="Eukaryota"/>
</dbReference>
<evidence type="ECO:0000313" key="3">
    <source>
        <dbReference type="Proteomes" id="UP000008744"/>
    </source>
</evidence>
<evidence type="ECO:0000313" key="2">
    <source>
        <dbReference type="EMBL" id="EDW40019.1"/>
    </source>
</evidence>
<feature type="compositionally biased region" description="Basic and acidic residues" evidence="1">
    <location>
        <begin position="1"/>
        <end position="11"/>
    </location>
</feature>
<proteinExistence type="predicted"/>
<reference evidence="2 3" key="1">
    <citation type="journal article" date="2007" name="Nature">
        <title>Evolution of genes and genomes on the Drosophila phylogeny.</title>
        <authorList>
            <consortium name="Drosophila 12 Genomes Consortium"/>
            <person name="Clark A.G."/>
            <person name="Eisen M.B."/>
            <person name="Smith D.R."/>
            <person name="Bergman C.M."/>
            <person name="Oliver B."/>
            <person name="Markow T.A."/>
            <person name="Kaufman T.C."/>
            <person name="Kellis M."/>
            <person name="Gelbart W."/>
            <person name="Iyer V.N."/>
            <person name="Pollard D.A."/>
            <person name="Sackton T.B."/>
            <person name="Larracuente A.M."/>
            <person name="Singh N.D."/>
            <person name="Abad J.P."/>
            <person name="Abt D.N."/>
            <person name="Adryan B."/>
            <person name="Aguade M."/>
            <person name="Akashi H."/>
            <person name="Anderson W.W."/>
            <person name="Aquadro C.F."/>
            <person name="Ardell D.H."/>
            <person name="Arguello R."/>
            <person name="Artieri C.G."/>
            <person name="Barbash D.A."/>
            <person name="Barker D."/>
            <person name="Barsanti P."/>
            <person name="Batterham P."/>
            <person name="Batzoglou S."/>
            <person name="Begun D."/>
            <person name="Bhutkar A."/>
            <person name="Blanco E."/>
            <person name="Bosak S.A."/>
            <person name="Bradley R.K."/>
            <person name="Brand A.D."/>
            <person name="Brent M.R."/>
            <person name="Brooks A.N."/>
            <person name="Brown R.H."/>
            <person name="Butlin R.K."/>
            <person name="Caggese C."/>
            <person name="Calvi B.R."/>
            <person name="Bernardo de Carvalho A."/>
            <person name="Caspi A."/>
            <person name="Castrezana S."/>
            <person name="Celniker S.E."/>
            <person name="Chang J.L."/>
            <person name="Chapple C."/>
            <person name="Chatterji S."/>
            <person name="Chinwalla A."/>
            <person name="Civetta A."/>
            <person name="Clifton S.W."/>
            <person name="Comeron J.M."/>
            <person name="Costello J.C."/>
            <person name="Coyne J.A."/>
            <person name="Daub J."/>
            <person name="David R.G."/>
            <person name="Delcher A.L."/>
            <person name="Delehaunty K."/>
            <person name="Do C.B."/>
            <person name="Ebling H."/>
            <person name="Edwards K."/>
            <person name="Eickbush T."/>
            <person name="Evans J.D."/>
            <person name="Filipski A."/>
            <person name="Findeiss S."/>
            <person name="Freyhult E."/>
            <person name="Fulton L."/>
            <person name="Fulton R."/>
            <person name="Garcia A.C."/>
            <person name="Gardiner A."/>
            <person name="Garfield D.A."/>
            <person name="Garvin B.E."/>
            <person name="Gibson G."/>
            <person name="Gilbert D."/>
            <person name="Gnerre S."/>
            <person name="Godfrey J."/>
            <person name="Good R."/>
            <person name="Gotea V."/>
            <person name="Gravely B."/>
            <person name="Greenberg A.J."/>
            <person name="Griffiths-Jones S."/>
            <person name="Gross S."/>
            <person name="Guigo R."/>
            <person name="Gustafson E.A."/>
            <person name="Haerty W."/>
            <person name="Hahn M.W."/>
            <person name="Halligan D.L."/>
            <person name="Halpern A.L."/>
            <person name="Halter G.M."/>
            <person name="Han M.V."/>
            <person name="Heger A."/>
            <person name="Hillier L."/>
            <person name="Hinrichs A.S."/>
            <person name="Holmes I."/>
            <person name="Hoskins R.A."/>
            <person name="Hubisz M.J."/>
            <person name="Hultmark D."/>
            <person name="Huntley M.A."/>
            <person name="Jaffe D.B."/>
            <person name="Jagadeeshan S."/>
            <person name="Jeck W.R."/>
            <person name="Johnson J."/>
            <person name="Jones C.D."/>
            <person name="Jordan W.C."/>
            <person name="Karpen G.H."/>
            <person name="Kataoka E."/>
            <person name="Keightley P.D."/>
            <person name="Kheradpour P."/>
            <person name="Kirkness E.F."/>
            <person name="Koerich L.B."/>
            <person name="Kristiansen K."/>
            <person name="Kudrna D."/>
            <person name="Kulathinal R.J."/>
            <person name="Kumar S."/>
            <person name="Kwok R."/>
            <person name="Lander E."/>
            <person name="Langley C.H."/>
            <person name="Lapoint R."/>
            <person name="Lazzaro B.P."/>
            <person name="Lee S.J."/>
            <person name="Levesque L."/>
            <person name="Li R."/>
            <person name="Lin C.F."/>
            <person name="Lin M.F."/>
            <person name="Lindblad-Toh K."/>
            <person name="Llopart A."/>
            <person name="Long M."/>
            <person name="Low L."/>
            <person name="Lozovsky E."/>
            <person name="Lu J."/>
            <person name="Luo M."/>
            <person name="Machado C.A."/>
            <person name="Makalowski W."/>
            <person name="Marzo M."/>
            <person name="Matsuda M."/>
            <person name="Matzkin L."/>
            <person name="McAllister B."/>
            <person name="McBride C.S."/>
            <person name="McKernan B."/>
            <person name="McKernan K."/>
            <person name="Mendez-Lago M."/>
            <person name="Minx P."/>
            <person name="Mollenhauer M.U."/>
            <person name="Montooth K."/>
            <person name="Mount S.M."/>
            <person name="Mu X."/>
            <person name="Myers E."/>
            <person name="Negre B."/>
            <person name="Newfeld S."/>
            <person name="Nielsen R."/>
            <person name="Noor M.A."/>
            <person name="O'Grady P."/>
            <person name="Pachter L."/>
            <person name="Papaceit M."/>
            <person name="Parisi M.J."/>
            <person name="Parisi M."/>
            <person name="Parts L."/>
            <person name="Pedersen J.S."/>
            <person name="Pesole G."/>
            <person name="Phillippy A.M."/>
            <person name="Ponting C.P."/>
            <person name="Pop M."/>
            <person name="Porcelli D."/>
            <person name="Powell J.R."/>
            <person name="Prohaska S."/>
            <person name="Pruitt K."/>
            <person name="Puig M."/>
            <person name="Quesneville H."/>
            <person name="Ram K.R."/>
            <person name="Rand D."/>
            <person name="Rasmussen M.D."/>
            <person name="Reed L.K."/>
            <person name="Reenan R."/>
            <person name="Reily A."/>
            <person name="Remington K.A."/>
            <person name="Rieger T.T."/>
            <person name="Ritchie M.G."/>
            <person name="Robin C."/>
            <person name="Rogers Y.H."/>
            <person name="Rohde C."/>
            <person name="Rozas J."/>
            <person name="Rubenfield M.J."/>
            <person name="Ruiz A."/>
            <person name="Russo S."/>
            <person name="Salzberg S.L."/>
            <person name="Sanchez-Gracia A."/>
            <person name="Saranga D.J."/>
            <person name="Sato H."/>
            <person name="Schaeffer S.W."/>
            <person name="Schatz M.C."/>
            <person name="Schlenke T."/>
            <person name="Schwartz R."/>
            <person name="Segarra C."/>
            <person name="Singh R.S."/>
            <person name="Sirot L."/>
            <person name="Sirota M."/>
            <person name="Sisneros N.B."/>
            <person name="Smith C.D."/>
            <person name="Smith T.F."/>
            <person name="Spieth J."/>
            <person name="Stage D.E."/>
            <person name="Stark A."/>
            <person name="Stephan W."/>
            <person name="Strausberg R.L."/>
            <person name="Strempel S."/>
            <person name="Sturgill D."/>
            <person name="Sutton G."/>
            <person name="Sutton G.G."/>
            <person name="Tao W."/>
            <person name="Teichmann S."/>
            <person name="Tobari Y.N."/>
            <person name="Tomimura Y."/>
            <person name="Tsolas J.M."/>
            <person name="Valente V.L."/>
            <person name="Venter E."/>
            <person name="Venter J.C."/>
            <person name="Vicario S."/>
            <person name="Vieira F.G."/>
            <person name="Vilella A.J."/>
            <person name="Villasante A."/>
            <person name="Walenz B."/>
            <person name="Wang J."/>
            <person name="Wasserman M."/>
            <person name="Watts T."/>
            <person name="Wilson D."/>
            <person name="Wilson R.K."/>
            <person name="Wing R.A."/>
            <person name="Wolfner M.F."/>
            <person name="Wong A."/>
            <person name="Wong G.K."/>
            <person name="Wu C.I."/>
            <person name="Wu G."/>
            <person name="Yamamoto D."/>
            <person name="Yang H.P."/>
            <person name="Yang S.P."/>
            <person name="Yorke J.A."/>
            <person name="Yoshida K."/>
            <person name="Zdobnov E."/>
            <person name="Zhang P."/>
            <person name="Zhang Y."/>
            <person name="Zimin A.V."/>
            <person name="Baldwin J."/>
            <person name="Abdouelleil A."/>
            <person name="Abdulkadir J."/>
            <person name="Abebe A."/>
            <person name="Abera B."/>
            <person name="Abreu J."/>
            <person name="Acer S.C."/>
            <person name="Aftuck L."/>
            <person name="Alexander A."/>
            <person name="An P."/>
            <person name="Anderson E."/>
            <person name="Anderson S."/>
            <person name="Arachi H."/>
            <person name="Azer M."/>
            <person name="Bachantsang P."/>
            <person name="Barry A."/>
            <person name="Bayul T."/>
            <person name="Berlin A."/>
            <person name="Bessette D."/>
            <person name="Bloom T."/>
            <person name="Blye J."/>
            <person name="Boguslavskiy L."/>
            <person name="Bonnet C."/>
            <person name="Boukhgalter B."/>
            <person name="Bourzgui I."/>
            <person name="Brown A."/>
            <person name="Cahill P."/>
            <person name="Channer S."/>
            <person name="Cheshatsang Y."/>
            <person name="Chuda L."/>
            <person name="Citroen M."/>
            <person name="Collymore A."/>
            <person name="Cooke P."/>
            <person name="Costello M."/>
            <person name="D'Aco K."/>
            <person name="Daza R."/>
            <person name="De Haan G."/>
            <person name="DeGray S."/>
            <person name="DeMaso C."/>
            <person name="Dhargay N."/>
            <person name="Dooley K."/>
            <person name="Dooley E."/>
            <person name="Doricent M."/>
            <person name="Dorje P."/>
            <person name="Dorjee K."/>
            <person name="Dupes A."/>
            <person name="Elong R."/>
            <person name="Falk J."/>
            <person name="Farina A."/>
            <person name="Faro S."/>
            <person name="Ferguson D."/>
            <person name="Fisher S."/>
            <person name="Foley C.D."/>
            <person name="Franke A."/>
            <person name="Friedrich D."/>
            <person name="Gadbois L."/>
            <person name="Gearin G."/>
            <person name="Gearin C.R."/>
            <person name="Giannoukos G."/>
            <person name="Goode T."/>
            <person name="Graham J."/>
            <person name="Grandbois E."/>
            <person name="Grewal S."/>
            <person name="Gyaltsen K."/>
            <person name="Hafez N."/>
            <person name="Hagos B."/>
            <person name="Hall J."/>
            <person name="Henson C."/>
            <person name="Hollinger A."/>
            <person name="Honan T."/>
            <person name="Huard M.D."/>
            <person name="Hughes L."/>
            <person name="Hurhula B."/>
            <person name="Husby M.E."/>
            <person name="Kamat A."/>
            <person name="Kanga B."/>
            <person name="Kashin S."/>
            <person name="Khazanovich D."/>
            <person name="Kisner P."/>
            <person name="Lance K."/>
            <person name="Lara M."/>
            <person name="Lee W."/>
            <person name="Lennon N."/>
            <person name="Letendre F."/>
            <person name="LeVine R."/>
            <person name="Lipovsky A."/>
            <person name="Liu X."/>
            <person name="Liu J."/>
            <person name="Liu S."/>
            <person name="Lokyitsang T."/>
            <person name="Lokyitsang Y."/>
            <person name="Lubonja R."/>
            <person name="Lui A."/>
            <person name="MacDonald P."/>
            <person name="Magnisalis V."/>
            <person name="Maru K."/>
            <person name="Matthews C."/>
            <person name="McCusker W."/>
            <person name="McDonough S."/>
            <person name="Mehta T."/>
            <person name="Meldrim J."/>
            <person name="Meneus L."/>
            <person name="Mihai O."/>
            <person name="Mihalev A."/>
            <person name="Mihova T."/>
            <person name="Mittelman R."/>
            <person name="Mlenga V."/>
            <person name="Montmayeur A."/>
            <person name="Mulrain L."/>
            <person name="Navidi A."/>
            <person name="Naylor J."/>
            <person name="Negash T."/>
            <person name="Nguyen T."/>
            <person name="Nguyen N."/>
            <person name="Nicol R."/>
            <person name="Norbu C."/>
            <person name="Norbu N."/>
            <person name="Novod N."/>
            <person name="O'Neill B."/>
            <person name="Osman S."/>
            <person name="Markiewicz E."/>
            <person name="Oyono O.L."/>
            <person name="Patti C."/>
            <person name="Phunkhang P."/>
            <person name="Pierre F."/>
            <person name="Priest M."/>
            <person name="Raghuraman S."/>
            <person name="Rege F."/>
            <person name="Reyes R."/>
            <person name="Rise C."/>
            <person name="Rogov P."/>
            <person name="Ross K."/>
            <person name="Ryan E."/>
            <person name="Settipalli S."/>
            <person name="Shea T."/>
            <person name="Sherpa N."/>
            <person name="Shi L."/>
            <person name="Shih D."/>
            <person name="Sparrow T."/>
            <person name="Spaulding J."/>
            <person name="Stalker J."/>
            <person name="Stange-Thomann N."/>
            <person name="Stavropoulos S."/>
            <person name="Stone C."/>
            <person name="Strader C."/>
            <person name="Tesfaye S."/>
            <person name="Thomson T."/>
            <person name="Thoulutsang Y."/>
            <person name="Thoulutsang D."/>
            <person name="Topham K."/>
            <person name="Topping I."/>
            <person name="Tsamla T."/>
            <person name="Vassiliev H."/>
            <person name="Vo A."/>
            <person name="Wangchuk T."/>
            <person name="Wangdi T."/>
            <person name="Weiand M."/>
            <person name="Wilkinson J."/>
            <person name="Wilson A."/>
            <person name="Yadav S."/>
            <person name="Young G."/>
            <person name="Yu Q."/>
            <person name="Zembek L."/>
            <person name="Zhong D."/>
            <person name="Zimmer A."/>
            <person name="Zwirko Z."/>
            <person name="Jaffe D.B."/>
            <person name="Alvarez P."/>
            <person name="Brockman W."/>
            <person name="Butler J."/>
            <person name="Chin C."/>
            <person name="Gnerre S."/>
            <person name="Grabherr M."/>
            <person name="Kleber M."/>
            <person name="Mauceli E."/>
            <person name="MacCallum I."/>
        </authorList>
    </citation>
    <scope>NUCLEOTIDE SEQUENCE [LARGE SCALE GENOMIC DNA]</scope>
    <source>
        <strain evidence="3">MSH-3 / Tucson 14011-0111.49</strain>
    </source>
</reference>
<feature type="compositionally biased region" description="Basic residues" evidence="1">
    <location>
        <begin position="128"/>
        <end position="140"/>
    </location>
</feature>
<dbReference type="PhylomeDB" id="B4IS20"/>
<protein>
    <submittedName>
        <fullName evidence="2">GL16665</fullName>
    </submittedName>
</protein>
<sequence>MHEQFGNEKPQRRGSVGSLDSGMSISFQSTTTSSASRENAAAIAAAANAAAAAKMRFNMPPTAAIATPNNVYAAPGMQAYPHANFVHQSQAAYMMQQQQMLQQQAQMLAQAQAQAQAHVSGAGATAAGRRRSRSRRRSRGHGSNPWKGEEGLTLR</sequence>
<feature type="compositionally biased region" description="Polar residues" evidence="1">
    <location>
        <begin position="21"/>
        <end position="37"/>
    </location>
</feature>
<feature type="compositionally biased region" description="Low complexity" evidence="1">
    <location>
        <begin position="110"/>
        <end position="127"/>
    </location>
</feature>
<gene>
    <name evidence="2" type="primary">Dper\GL16665</name>
    <name evidence="2" type="ORF">Dper_GL16665</name>
</gene>
<accession>B4IS20</accession>
<organism evidence="3">
    <name type="scientific">Drosophila persimilis</name>
    <name type="common">Fruit fly</name>
    <dbReference type="NCBI Taxonomy" id="7234"/>
    <lineage>
        <taxon>Eukaryota</taxon>
        <taxon>Metazoa</taxon>
        <taxon>Ecdysozoa</taxon>
        <taxon>Arthropoda</taxon>
        <taxon>Hexapoda</taxon>
        <taxon>Insecta</taxon>
        <taxon>Pterygota</taxon>
        <taxon>Neoptera</taxon>
        <taxon>Endopterygota</taxon>
        <taxon>Diptera</taxon>
        <taxon>Brachycera</taxon>
        <taxon>Muscomorpha</taxon>
        <taxon>Ephydroidea</taxon>
        <taxon>Drosophilidae</taxon>
        <taxon>Drosophila</taxon>
        <taxon>Sophophora</taxon>
    </lineage>
</organism>
<dbReference type="HOGENOM" id="CLU_1697374_0_0_1"/>
<feature type="region of interest" description="Disordered" evidence="1">
    <location>
        <begin position="110"/>
        <end position="155"/>
    </location>
</feature>
<evidence type="ECO:0000256" key="1">
    <source>
        <dbReference type="SAM" id="MobiDB-lite"/>
    </source>
</evidence>
<keyword evidence="3" id="KW-1185">Reference proteome</keyword>
<dbReference type="EMBL" id="CH697561">
    <property type="protein sequence ID" value="EDW40019.1"/>
    <property type="molecule type" value="Genomic_DNA"/>
</dbReference>
<dbReference type="OrthoDB" id="430364at2759"/>
<feature type="region of interest" description="Disordered" evidence="1">
    <location>
        <begin position="1"/>
        <end position="39"/>
    </location>
</feature>